<proteinExistence type="predicted"/>
<protein>
    <submittedName>
        <fullName evidence="1">WbqC family protein</fullName>
    </submittedName>
</protein>
<gene>
    <name evidence="1" type="ORF">QCN29_02920</name>
</gene>
<evidence type="ECO:0000313" key="2">
    <source>
        <dbReference type="Proteomes" id="UP001223144"/>
    </source>
</evidence>
<evidence type="ECO:0000313" key="1">
    <source>
        <dbReference type="EMBL" id="MDH2387756.1"/>
    </source>
</evidence>
<organism evidence="1 2">
    <name type="scientific">Streptomyces chengmaiensis</name>
    <dbReference type="NCBI Taxonomy" id="3040919"/>
    <lineage>
        <taxon>Bacteria</taxon>
        <taxon>Bacillati</taxon>
        <taxon>Actinomycetota</taxon>
        <taxon>Actinomycetes</taxon>
        <taxon>Kitasatosporales</taxon>
        <taxon>Streptomycetaceae</taxon>
        <taxon>Streptomyces</taxon>
    </lineage>
</organism>
<comment type="caution">
    <text evidence="1">The sequence shown here is derived from an EMBL/GenBank/DDBJ whole genome shotgun (WGS) entry which is preliminary data.</text>
</comment>
<accession>A0ABT6HGP9</accession>
<reference evidence="1 2" key="1">
    <citation type="submission" date="2023-04" db="EMBL/GenBank/DDBJ databases">
        <title>Streptomyces chengmaiensis sp. nov. isolated from the stem of mangrove plant in Hainan.</title>
        <authorList>
            <person name="Huang X."/>
            <person name="Zhou S."/>
            <person name="Chu X."/>
            <person name="Xie Y."/>
            <person name="Lin Y."/>
        </authorList>
    </citation>
    <scope>NUCLEOTIDE SEQUENCE [LARGE SCALE GENOMIC DNA]</scope>
    <source>
        <strain evidence="1 2">HNM0663</strain>
    </source>
</reference>
<dbReference type="RefSeq" id="WP_279926043.1">
    <property type="nucleotide sequence ID" value="NZ_JARWBG010000002.1"/>
</dbReference>
<name>A0ABT6HGP9_9ACTN</name>
<dbReference type="Proteomes" id="UP001223144">
    <property type="component" value="Unassembled WGS sequence"/>
</dbReference>
<dbReference type="EMBL" id="JARWBG010000002">
    <property type="protein sequence ID" value="MDH2387756.1"/>
    <property type="molecule type" value="Genomic_DNA"/>
</dbReference>
<dbReference type="InterPro" id="IPR014985">
    <property type="entry name" value="WbqC"/>
</dbReference>
<dbReference type="Pfam" id="PF08889">
    <property type="entry name" value="WbqC"/>
    <property type="match status" value="1"/>
</dbReference>
<keyword evidence="2" id="KW-1185">Reference proteome</keyword>
<sequence length="232" mass="25713">MKVTIHQPEHLPWLGLLAKVAASDLWIVLDSVPYRKNYFQNRNRVLLNGEQTWLTVPVEAPFGTLIRDVRVAGTPHWLRRYRGRLVQAVAGTPGAGRLEGLLALIEAAAPGSPLADLNLDIVDWLFPQFEVKVPRVRASELSATGSKSGLILDLCRTVGADEYIAGPSGRDYLDLAAFADHGIRVRFFDFDHPTYPQGGSSFVPCLSAVDAWSRLVQAELPLLLSRYRLSDR</sequence>